<dbReference type="InterPro" id="IPR001579">
    <property type="entry name" value="Glyco_hydro_18_chit_AS"/>
</dbReference>
<dbReference type="PANTHER" id="PTHR11177">
    <property type="entry name" value="CHITINASE"/>
    <property type="match status" value="1"/>
</dbReference>
<dbReference type="Pfam" id="PF01607">
    <property type="entry name" value="CBM_14"/>
    <property type="match status" value="4"/>
</dbReference>
<dbReference type="InterPro" id="IPR017853">
    <property type="entry name" value="GH"/>
</dbReference>
<dbReference type="GO" id="GO:0008061">
    <property type="term" value="F:chitin binding"/>
    <property type="evidence" value="ECO:0007669"/>
    <property type="project" value="UniProtKB-KW"/>
</dbReference>
<feature type="region of interest" description="Disordered" evidence="7">
    <location>
        <begin position="827"/>
        <end position="865"/>
    </location>
</feature>
<accession>A0A1B0D7M5</accession>
<dbReference type="InterPro" id="IPR011583">
    <property type="entry name" value="Chitinase_II/V-like_cat"/>
</dbReference>
<evidence type="ECO:0000256" key="3">
    <source>
        <dbReference type="ARBA" id="ARBA00022729"/>
    </source>
</evidence>
<evidence type="ECO:0000313" key="9">
    <source>
        <dbReference type="Proteomes" id="UP000092462"/>
    </source>
</evidence>
<feature type="compositionally biased region" description="Low complexity" evidence="7">
    <location>
        <begin position="552"/>
        <end position="580"/>
    </location>
</feature>
<dbReference type="Pfam" id="PF00704">
    <property type="entry name" value="Glyco_hydro_18"/>
    <property type="match status" value="4"/>
</dbReference>
<keyword evidence="4" id="KW-0378">Hydrolase</keyword>
<dbReference type="Gene3D" id="3.20.20.80">
    <property type="entry name" value="Glycosidases"/>
    <property type="match status" value="4"/>
</dbReference>
<sequence>MTLTLSERIPLRDAVEARPVYDDEPKKRRKRASFYDAFLVPNPYSLTEPQPYRIGSPYQQLVDLSDVGQYSQLTQQPLHDPVPLALRRRGEPKRSQEQKVLCYFTNWAFYRKNDGKFFPELIEPSLCSYVIYTFATLDIDKLTMKEFDPWADLENDLYRRTTKLDVPVLLAIGGWTDSTGDKYSRLAASPSARGNFIRNAVTFLKQFNFSGLLFDWNYPKCWQSNCKKGPSADKTNFAKFMEEMSAEFRRQDPPMTLGVSLSGYIEVIKEAYDLKSLSQSADFMPVMTYDYHGAWEGKTGHVSPLFARPGDRFPQYNVDYTMQELVKMGAYREKLIMGIPFYGQTFTLKEQSRGSIVLEGVETRGAGNAGEFTRQPGMLAYYEICDRIRKQKWQSGRDNAEKSGPFAWRDNQWVGYEDPTSIARKTKYVRDEGFGGVMAWTVDLDDFMNRCCHESFPLLKAINRGLGRLNSQAPVAGDCTRPPTPVTPVPPVMTTVGENGVDSMHHHTGWPAWTSTSSTAGSSTPEVTTSSAWWVPESTTTTQTVWWSPTTTTTTTTTAAPTTTTTRPTTTRRPTTAAPTVIPPPVNVMPMPHPENKKCEGHQHIPNDKDCSSYYRCSQGEFILQQCAAGLHWNQLNNVCDWPANAKCTKDLDITTTTPPRRTTAPATTRFTTTPPKRTTTTTTTTTQVAFITHPTEKPSDDSQPCISGQYYPHKDCSRYYICVNGKKVTQICPPGLQYQYQASTCDWADKVKCMSVKEYFKRLGYKAVQEGDSCEEGTYAPFPGDCTQYLRCIHNRYDIMTCADGLHWNNNLKNCDWPKRSGCKDERPSQADTTLDHREPQGQPPKEEDHPPVQELDGETVPESTNLKPFSGYYKMVCYFTNWAWYRRGLGKYVPEDIDTNLCTHVVYGFAVLDYSELILRTHDSWADIDNKFYERVSGMKKRGVKVSLALGGWNDSQGDKYSRLVRSPASRKKFIEHALLFIDKYGFEGLDLDWEYPVCWQVDCKKGYPDEKQGFADLVRELSEAFKPKGYLLSTAVSPSKMVIDAGYDVPTLARYFDWIAVMTYDFHGQWDKQTGHVAPLYYHPEDEVPHFNANFSLHYWIEKGAPARKIVMGMPLYGQSFTLADAKNNGLNAKAPGPGQAGEFTKAAGFLAYYEICDRIKNRGWHVVKDEQGRMGPYAYHGNQWVSFDDQETLKRKAQLVRSMDLGGGMIWALDLDDFKNRCGQGKHPLLTVIREALRDPPAGKEPPPQTATMPKPEEPVVDTAVENVPEAPQVKPEGPAHYAEESVDVESDDSAEISNEVQNDFKVVCYFTNWAWYRQGGGKFVPEDIDPELCTHIVYGFAVLNRETLTIQPHDSWADLDNKFYERVVAFKKKGVKVTMAIGGWNDSAGDKYSRLVLSPSARSRFVQHVREFIEKYGFDGLDLDWEYPVCWQVDCNKGSSNEKEGFVELVRELSREFRPKGLLLSSAVSPSKKVVDEGYEVAALSQYFDWIAVMTYDFHGQWDKQTGHVAPMYQHPSDYEPTFNANFSINYWIEKGADRRKIVMGMPMYGQSFSLAEGNRHTLNSPTYGGGEAGEATRARGFLAYYEICSNIRQRNWHVVRDKKGRMGPYAYNRDQWVSFDDVAMIRHKSEYVKAMGLGGAMIWALDLDDFRNVCQCEEYPLLRTINRVLRRYPTPAPKCVLESQTEYEDDDRTPPAPTTSTTTERITRKTTQTPPKRTSTAATATPEEVPEDSHPSQGSLENQSCSGDAMMPHEGDCNKYYICQFGHYAIQKCPQNLHWNRDHCDWPDAAKCQPSGDTTNRPLATRKTTKQPTTSTESAQELVTVVTEKTTQAPELPPIESPSDPSGMKVVCYFTNWAWYRPGEGKYTPDDIDPNLCTHIVYGFAVLNRDTLTIKTHDSWADIDNRFYERVVEYKRKGIKVTLAIGGWNDSLGDKYSRLVRNPQARATFVRNVAEFIEKYGFDGLDLDWEYPVCWQVRPKR</sequence>
<dbReference type="InterPro" id="IPR036508">
    <property type="entry name" value="Chitin-bd_dom_sf"/>
</dbReference>
<evidence type="ECO:0000256" key="2">
    <source>
        <dbReference type="ARBA" id="ARBA00022669"/>
    </source>
</evidence>
<evidence type="ECO:0000256" key="4">
    <source>
        <dbReference type="ARBA" id="ARBA00022801"/>
    </source>
</evidence>
<dbReference type="PANTHER" id="PTHR11177:SF359">
    <property type="entry name" value="CHITINASE 10-RELATED"/>
    <property type="match status" value="1"/>
</dbReference>
<dbReference type="SMART" id="SM00494">
    <property type="entry name" value="ChtBD2"/>
    <property type="match status" value="4"/>
</dbReference>
<evidence type="ECO:0000256" key="7">
    <source>
        <dbReference type="SAM" id="MobiDB-lite"/>
    </source>
</evidence>
<keyword evidence="9" id="KW-1185">Reference proteome</keyword>
<dbReference type="FunFam" id="3.10.50.10:FF:000001">
    <property type="entry name" value="Chitinase 3-like 1"/>
    <property type="match status" value="3"/>
</dbReference>
<feature type="region of interest" description="Disordered" evidence="7">
    <location>
        <begin position="1797"/>
        <end position="1826"/>
    </location>
</feature>
<dbReference type="SMART" id="SM00636">
    <property type="entry name" value="Glyco_18"/>
    <property type="match status" value="3"/>
</dbReference>
<dbReference type="GO" id="GO:0005576">
    <property type="term" value="C:extracellular region"/>
    <property type="evidence" value="ECO:0007669"/>
    <property type="project" value="InterPro"/>
</dbReference>
<feature type="compositionally biased region" description="Basic and acidic residues" evidence="7">
    <location>
        <begin position="827"/>
        <end position="853"/>
    </location>
</feature>
<feature type="compositionally biased region" description="Low complexity" evidence="7">
    <location>
        <begin position="1704"/>
        <end position="1726"/>
    </location>
</feature>
<protein>
    <recommendedName>
        <fullName evidence="10">Chitinase</fullName>
    </recommendedName>
</protein>
<feature type="region of interest" description="Disordered" evidence="7">
    <location>
        <begin position="657"/>
        <end position="683"/>
    </location>
</feature>
<dbReference type="CDD" id="cd02872">
    <property type="entry name" value="GH18_chitolectin_chitotriosidase"/>
    <property type="match status" value="3"/>
</dbReference>
<dbReference type="VEuPathDB" id="VectorBase:PPAI003548"/>
<dbReference type="InterPro" id="IPR050314">
    <property type="entry name" value="Glycosyl_Hydrlase_18"/>
</dbReference>
<name>A0A1B0D7M5_PHLPP</name>
<dbReference type="InterPro" id="IPR029070">
    <property type="entry name" value="Chitinase_insertion_sf"/>
</dbReference>
<keyword evidence="5" id="KW-1015">Disulfide bond</keyword>
<dbReference type="EnsemblMetazoa" id="PPAI003548-RA">
    <property type="protein sequence ID" value="PPAI003548-PA"/>
    <property type="gene ID" value="PPAI003548"/>
</dbReference>
<dbReference type="SUPFAM" id="SSF54556">
    <property type="entry name" value="Chitinase insertion domain"/>
    <property type="match status" value="3"/>
</dbReference>
<dbReference type="GO" id="GO:0004568">
    <property type="term" value="F:chitinase activity"/>
    <property type="evidence" value="ECO:0007669"/>
    <property type="project" value="UniProtKB-ARBA"/>
</dbReference>
<evidence type="ECO:0000256" key="5">
    <source>
        <dbReference type="ARBA" id="ARBA00023157"/>
    </source>
</evidence>
<dbReference type="VEuPathDB" id="VectorBase:PPAPM1_006159"/>
<dbReference type="EMBL" id="AJVK01027030">
    <property type="status" value="NOT_ANNOTATED_CDS"/>
    <property type="molecule type" value="Genomic_DNA"/>
</dbReference>
<dbReference type="SUPFAM" id="SSF51445">
    <property type="entry name" value="(Trans)glycosidases"/>
    <property type="match status" value="4"/>
</dbReference>
<reference evidence="8" key="1">
    <citation type="submission" date="2022-08" db="UniProtKB">
        <authorList>
            <consortium name="EnsemblMetazoa"/>
        </authorList>
    </citation>
    <scope>IDENTIFICATION</scope>
    <source>
        <strain evidence="8">Israel</strain>
    </source>
</reference>
<evidence type="ECO:0000256" key="1">
    <source>
        <dbReference type="ARBA" id="ARBA00009121"/>
    </source>
</evidence>
<organism evidence="8 9">
    <name type="scientific">Phlebotomus papatasi</name>
    <name type="common">Sandfly</name>
    <dbReference type="NCBI Taxonomy" id="29031"/>
    <lineage>
        <taxon>Eukaryota</taxon>
        <taxon>Metazoa</taxon>
        <taxon>Ecdysozoa</taxon>
        <taxon>Arthropoda</taxon>
        <taxon>Hexapoda</taxon>
        <taxon>Insecta</taxon>
        <taxon>Pterygota</taxon>
        <taxon>Neoptera</taxon>
        <taxon>Endopterygota</taxon>
        <taxon>Diptera</taxon>
        <taxon>Nematocera</taxon>
        <taxon>Psychodoidea</taxon>
        <taxon>Psychodidae</taxon>
        <taxon>Phlebotomus</taxon>
        <taxon>Phlebotomus</taxon>
    </lineage>
</organism>
<dbReference type="PROSITE" id="PS51910">
    <property type="entry name" value="GH18_2"/>
    <property type="match status" value="4"/>
</dbReference>
<evidence type="ECO:0000313" key="8">
    <source>
        <dbReference type="EnsemblMetazoa" id="PPAI003548-PA"/>
    </source>
</evidence>
<dbReference type="Gene3D" id="2.170.140.10">
    <property type="entry name" value="Chitin binding domain"/>
    <property type="match status" value="4"/>
</dbReference>
<dbReference type="FunFam" id="3.20.20.80:FF:000007">
    <property type="entry name" value="Acidic mammalian chitinase"/>
    <property type="match status" value="1"/>
</dbReference>
<evidence type="ECO:0008006" key="10">
    <source>
        <dbReference type="Google" id="ProtNLM"/>
    </source>
</evidence>
<feature type="region of interest" description="Disordered" evidence="7">
    <location>
        <begin position="1688"/>
        <end position="1753"/>
    </location>
</feature>
<proteinExistence type="inferred from homology"/>
<feature type="compositionally biased region" description="Polar residues" evidence="7">
    <location>
        <begin position="1741"/>
        <end position="1752"/>
    </location>
</feature>
<keyword evidence="6" id="KW-0326">Glycosidase</keyword>
<dbReference type="FunFam" id="3.20.20.80:FF:000048">
    <property type="entry name" value="Brain chitinase and chia"/>
    <property type="match status" value="2"/>
</dbReference>
<dbReference type="PROSITE" id="PS50940">
    <property type="entry name" value="CHIT_BIND_II"/>
    <property type="match status" value="4"/>
</dbReference>
<dbReference type="Gene3D" id="3.10.50.10">
    <property type="match status" value="3"/>
</dbReference>
<dbReference type="GO" id="GO:0006032">
    <property type="term" value="P:chitin catabolic process"/>
    <property type="evidence" value="ECO:0007669"/>
    <property type="project" value="UniProtKB-ARBA"/>
</dbReference>
<dbReference type="SUPFAM" id="SSF57625">
    <property type="entry name" value="Invertebrate chitin-binding proteins"/>
    <property type="match status" value="4"/>
</dbReference>
<keyword evidence="3" id="KW-0732">Signal</keyword>
<dbReference type="GO" id="GO:0005975">
    <property type="term" value="P:carbohydrate metabolic process"/>
    <property type="evidence" value="ECO:0007669"/>
    <property type="project" value="InterPro"/>
</dbReference>
<dbReference type="PROSITE" id="PS01095">
    <property type="entry name" value="GH18_1"/>
    <property type="match status" value="2"/>
</dbReference>
<keyword evidence="2" id="KW-0147">Chitin-binding</keyword>
<comment type="similarity">
    <text evidence="1">Belongs to the glycosyl hydrolase 18 family. Chitinase class II subfamily.</text>
</comment>
<evidence type="ECO:0000256" key="6">
    <source>
        <dbReference type="ARBA" id="ARBA00023295"/>
    </source>
</evidence>
<dbReference type="Proteomes" id="UP000092462">
    <property type="component" value="Unassembled WGS sequence"/>
</dbReference>
<dbReference type="FunFam" id="2.170.140.10:FF:000004">
    <property type="entry name" value="Chitinase 5"/>
    <property type="match status" value="1"/>
</dbReference>
<dbReference type="InterPro" id="IPR002557">
    <property type="entry name" value="Chitin-bd_dom"/>
</dbReference>
<dbReference type="InterPro" id="IPR001223">
    <property type="entry name" value="Glyco_hydro18_cat"/>
</dbReference>
<feature type="region of interest" description="Disordered" evidence="7">
    <location>
        <begin position="552"/>
        <end position="588"/>
    </location>
</feature>